<accession>A0A158GW38</accession>
<evidence type="ECO:0000313" key="1">
    <source>
        <dbReference type="EMBL" id="SAL36133.1"/>
    </source>
</evidence>
<dbReference type="Proteomes" id="UP000054683">
    <property type="component" value="Unassembled WGS sequence"/>
</dbReference>
<dbReference type="EMBL" id="FCOK02000021">
    <property type="protein sequence ID" value="SAL36133.1"/>
    <property type="molecule type" value="Genomic_DNA"/>
</dbReference>
<dbReference type="AlphaFoldDB" id="A0A158GW38"/>
<evidence type="ECO:0000313" key="2">
    <source>
        <dbReference type="Proteomes" id="UP000054683"/>
    </source>
</evidence>
<proteinExistence type="predicted"/>
<organism evidence="1 2">
    <name type="scientific">Caballeronia udeis</name>
    <dbReference type="NCBI Taxonomy" id="1232866"/>
    <lineage>
        <taxon>Bacteria</taxon>
        <taxon>Pseudomonadati</taxon>
        <taxon>Pseudomonadota</taxon>
        <taxon>Betaproteobacteria</taxon>
        <taxon>Burkholderiales</taxon>
        <taxon>Burkholderiaceae</taxon>
        <taxon>Caballeronia</taxon>
    </lineage>
</organism>
<name>A0A158GW38_9BURK</name>
<sequence length="75" mass="8108">MQLEVARLARLHRLPPGLDDVFDPDEAEPADEAASLASLALQGSLLNADPCVILHSTPERTADSHRECLHARAGR</sequence>
<gene>
    <name evidence="1" type="ORF">AWB69_03428</name>
</gene>
<protein>
    <submittedName>
        <fullName evidence="1">Uncharacterized protein</fullName>
    </submittedName>
</protein>
<reference evidence="1 2" key="1">
    <citation type="submission" date="2016-01" db="EMBL/GenBank/DDBJ databases">
        <authorList>
            <person name="Oliw E.H."/>
        </authorList>
    </citation>
    <scope>NUCLEOTIDE SEQUENCE [LARGE SCALE GENOMIC DNA]</scope>
    <source>
        <strain evidence="1">LMG 27134</strain>
    </source>
</reference>